<evidence type="ECO:0000313" key="2">
    <source>
        <dbReference type="Proteomes" id="UP001195769"/>
    </source>
</evidence>
<dbReference type="SUPFAM" id="SSF51445">
    <property type="entry name" value="(Trans)glycosidases"/>
    <property type="match status" value="1"/>
</dbReference>
<dbReference type="GeneID" id="64663466"/>
<dbReference type="Proteomes" id="UP001195769">
    <property type="component" value="Unassembled WGS sequence"/>
</dbReference>
<protein>
    <submittedName>
        <fullName evidence="1">Glycoside hydrolase family 18 protein</fullName>
    </submittedName>
</protein>
<evidence type="ECO:0000313" key="1">
    <source>
        <dbReference type="EMBL" id="KAG1903626.1"/>
    </source>
</evidence>
<dbReference type="GO" id="GO:0016787">
    <property type="term" value="F:hydrolase activity"/>
    <property type="evidence" value="ECO:0007669"/>
    <property type="project" value="UniProtKB-KW"/>
</dbReference>
<dbReference type="AlphaFoldDB" id="A0AAD4HPB8"/>
<accession>A0AAD4HPB8</accession>
<dbReference type="RefSeq" id="XP_041229201.1">
    <property type="nucleotide sequence ID" value="XM_041369168.1"/>
</dbReference>
<sequence length="271" mass="29099">MARLGKTIYSSSVFAAIGRVLSIPFMNTTISARAMPAAPHFVLYNDKWVSGEIGPPDVSIISNAGISLIVSAFGSTDVPTTDGYDPTILANSLPDYGLEYDLDGVNVDYEDIYAMDAENGSAEIWLTTFTIAPSCKTSARYVSARYTSGTYLTVHQNVGSLIDWFYNQGTAEYATCYGLLTVSSPMQPNTGLFQIAATGIPLDKLVIGKLATNVDANNDYMDPSSLAQCVGDAAQQGWSAFISYVLVSRDSPYKITNAGIMVYQFPDAVST</sequence>
<proteinExistence type="predicted"/>
<keyword evidence="1" id="KW-0378">Hydrolase</keyword>
<name>A0AAD4HPB8_9AGAM</name>
<dbReference type="Gene3D" id="3.20.20.80">
    <property type="entry name" value="Glycosidases"/>
    <property type="match status" value="1"/>
</dbReference>
<gene>
    <name evidence="1" type="ORF">F5891DRAFT_1210242</name>
</gene>
<keyword evidence="2" id="KW-1185">Reference proteome</keyword>
<dbReference type="EMBL" id="JABBWK010000012">
    <property type="protein sequence ID" value="KAG1903626.1"/>
    <property type="molecule type" value="Genomic_DNA"/>
</dbReference>
<dbReference type="InterPro" id="IPR017853">
    <property type="entry name" value="GH"/>
</dbReference>
<organism evidence="1 2">
    <name type="scientific">Suillus fuscotomentosus</name>
    <dbReference type="NCBI Taxonomy" id="1912939"/>
    <lineage>
        <taxon>Eukaryota</taxon>
        <taxon>Fungi</taxon>
        <taxon>Dikarya</taxon>
        <taxon>Basidiomycota</taxon>
        <taxon>Agaricomycotina</taxon>
        <taxon>Agaricomycetes</taxon>
        <taxon>Agaricomycetidae</taxon>
        <taxon>Boletales</taxon>
        <taxon>Suillineae</taxon>
        <taxon>Suillaceae</taxon>
        <taxon>Suillus</taxon>
    </lineage>
</organism>
<comment type="caution">
    <text evidence="1">The sequence shown here is derived from an EMBL/GenBank/DDBJ whole genome shotgun (WGS) entry which is preliminary data.</text>
</comment>
<reference evidence="1" key="1">
    <citation type="journal article" date="2020" name="New Phytol.">
        <title>Comparative genomics reveals dynamic genome evolution in host specialist ectomycorrhizal fungi.</title>
        <authorList>
            <person name="Lofgren L.A."/>
            <person name="Nguyen N.H."/>
            <person name="Vilgalys R."/>
            <person name="Ruytinx J."/>
            <person name="Liao H.L."/>
            <person name="Branco S."/>
            <person name="Kuo A."/>
            <person name="LaButti K."/>
            <person name="Lipzen A."/>
            <person name="Andreopoulos W."/>
            <person name="Pangilinan J."/>
            <person name="Riley R."/>
            <person name="Hundley H."/>
            <person name="Na H."/>
            <person name="Barry K."/>
            <person name="Grigoriev I.V."/>
            <person name="Stajich J.E."/>
            <person name="Kennedy P.G."/>
        </authorList>
    </citation>
    <scope>NUCLEOTIDE SEQUENCE</scope>
    <source>
        <strain evidence="1">FC203</strain>
    </source>
</reference>